<reference evidence="2 3" key="1">
    <citation type="submission" date="2019-06" db="EMBL/GenBank/DDBJ databases">
        <title>A novel bacterium of genus Amaricoccus, isolated from marine sediment.</title>
        <authorList>
            <person name="Huang H."/>
            <person name="Mo K."/>
            <person name="Hu Y."/>
        </authorList>
    </citation>
    <scope>NUCLEOTIDE SEQUENCE [LARGE SCALE GENOMIC DNA]</scope>
    <source>
        <strain evidence="2 3">HB172011</strain>
    </source>
</reference>
<gene>
    <name evidence="2" type="ORF">FJM51_10690</name>
</gene>
<dbReference type="EMBL" id="VFRP01000009">
    <property type="protein sequence ID" value="TPE50718.1"/>
    <property type="molecule type" value="Genomic_DNA"/>
</dbReference>
<evidence type="ECO:0000313" key="3">
    <source>
        <dbReference type="Proteomes" id="UP000319255"/>
    </source>
</evidence>
<keyword evidence="3" id="KW-1185">Reference proteome</keyword>
<feature type="domain" description="Bacteriophage phiJL001 Gp84 C-terminal" evidence="1">
    <location>
        <begin position="195"/>
        <end position="276"/>
    </location>
</feature>
<dbReference type="Proteomes" id="UP000319255">
    <property type="component" value="Unassembled WGS sequence"/>
</dbReference>
<comment type="caution">
    <text evidence="2">The sequence shown here is derived from an EMBL/GenBank/DDBJ whole genome shotgun (WGS) entry which is preliminary data.</text>
</comment>
<sequence length="295" mass="31532">MRILDAALRAHLEGGATSLCRCWLARRADGRAFGFTDHDDDLSFEGQMFRAGSGMDASALKSATGLSVDNLSVIGALTDAGVTEADIGAGRFDGAEVLHWLVNWRAPEQRILVFRGTFGEISRKDGGFEVELRGPAEALNLPVGRNLLRRCDATLGDTRCGVDVSDAAHSAVARVRNAKGARVSLAELGHFEAAWFTGGRVVWRSGANVGLEGRVKVDAVEAGGRLLVLWQEPAFTPEPGDEAVVIAGCDGLAATCRAKFGNFLNFRGFPHIPGEDWVTAYPREGEVHDGGSRSR</sequence>
<dbReference type="RefSeq" id="WP_140454133.1">
    <property type="nucleotide sequence ID" value="NZ_VFRP01000009.1"/>
</dbReference>
<dbReference type="InterPro" id="IPR018964">
    <property type="entry name" value="Phage_phiJL001_Gp84_C"/>
</dbReference>
<dbReference type="OrthoDB" id="1633386at2"/>
<dbReference type="Pfam" id="PF09931">
    <property type="entry name" value="Phage_phiJL001_Gp84_N"/>
    <property type="match status" value="1"/>
</dbReference>
<proteinExistence type="predicted"/>
<accession>A0A501WN22</accession>
<name>A0A501WN22_9RHOB</name>
<evidence type="ECO:0000259" key="1">
    <source>
        <dbReference type="Pfam" id="PF09356"/>
    </source>
</evidence>
<dbReference type="AlphaFoldDB" id="A0A501WN22"/>
<dbReference type="NCBIfam" id="TIGR02218">
    <property type="entry name" value="phg_TIGR02218"/>
    <property type="match status" value="1"/>
</dbReference>
<dbReference type="InterPro" id="IPR011928">
    <property type="entry name" value="Phage_phiJL001_Gp84"/>
</dbReference>
<protein>
    <submittedName>
        <fullName evidence="2">DUF2163 domain-containing protein</fullName>
    </submittedName>
</protein>
<organism evidence="2 3">
    <name type="scientific">Amaricoccus solimangrovi</name>
    <dbReference type="NCBI Taxonomy" id="2589815"/>
    <lineage>
        <taxon>Bacteria</taxon>
        <taxon>Pseudomonadati</taxon>
        <taxon>Pseudomonadota</taxon>
        <taxon>Alphaproteobacteria</taxon>
        <taxon>Rhodobacterales</taxon>
        <taxon>Paracoccaceae</taxon>
        <taxon>Amaricoccus</taxon>
    </lineage>
</organism>
<evidence type="ECO:0000313" key="2">
    <source>
        <dbReference type="EMBL" id="TPE50718.1"/>
    </source>
</evidence>
<dbReference type="Pfam" id="PF09356">
    <property type="entry name" value="Phage_BR0599"/>
    <property type="match status" value="1"/>
</dbReference>